<protein>
    <submittedName>
        <fullName evidence="1">Uncharacterized protein</fullName>
    </submittedName>
</protein>
<evidence type="ECO:0000313" key="1">
    <source>
        <dbReference type="EMBL" id="KAH7907145.1"/>
    </source>
</evidence>
<accession>A0ACB8A1F4</accession>
<name>A0ACB8A1F4_9AGAM</name>
<organism evidence="1 2">
    <name type="scientific">Hygrophoropsis aurantiaca</name>
    <dbReference type="NCBI Taxonomy" id="72124"/>
    <lineage>
        <taxon>Eukaryota</taxon>
        <taxon>Fungi</taxon>
        <taxon>Dikarya</taxon>
        <taxon>Basidiomycota</taxon>
        <taxon>Agaricomycotina</taxon>
        <taxon>Agaricomycetes</taxon>
        <taxon>Agaricomycetidae</taxon>
        <taxon>Boletales</taxon>
        <taxon>Coniophorineae</taxon>
        <taxon>Hygrophoropsidaceae</taxon>
        <taxon>Hygrophoropsis</taxon>
    </lineage>
</organism>
<evidence type="ECO:0000313" key="2">
    <source>
        <dbReference type="Proteomes" id="UP000790377"/>
    </source>
</evidence>
<dbReference type="EMBL" id="MU267934">
    <property type="protein sequence ID" value="KAH7907145.1"/>
    <property type="molecule type" value="Genomic_DNA"/>
</dbReference>
<comment type="caution">
    <text evidence="1">The sequence shown here is derived from an EMBL/GenBank/DDBJ whole genome shotgun (WGS) entry which is preliminary data.</text>
</comment>
<proteinExistence type="predicted"/>
<sequence>MPAAVPSLAAPSDAKATSSKSRPQQSSRKVRVVRRRGRANGHFESDDEFEREIGTDSESDNDDHSTVDSVTDSDTEPASEDVLSNDHSHILTPDTTQGSGDASVRRGASKPTLNDPAPFFSATGNWSEMVTEENANGPADLPVIEFAEFDDHSMDQKSLPGKTTRKQTKPAKRLPVKRAASAPESDSPRPQLTLLEAEDQDQPTDDPSHASTSQPRRGSFVRRPPGQSARQAYQQRLEADPSYVPTVGEFWGHDDRLLDKDLRSLSGWWRGRWQGRGRGRGGFDRGFVRGRGRGGFSGPESVQRAFPQDVADPQDAAKTDTDAPPIDQAWTHDGFEEMKRRDEKRRALQQQQPQQQQQQRQQQTRPARGFTPFRGRGGFSPRGRGGFGRGLSTATVSAGSQEAASSTGRIWYAMKPERVWTKQHEAFLYFDSTLKPRPGHGPGYRVRLSDRDIRVVRGPPKSAAAVAQVSAETSSSRAPLSEDGDRAYVVRIPKSASKDKGAEAAVVIAESVTTVEEPPIEDVFTVRPGLVPRVSILESQPPAPSANVHDHTAPAPASAEQPAKPGESSSSISPPVSTASPTKTTSPLLDQLMREAAEHQSQEVPTGVVWGQQENPSTALFQADSEPPNRRVLPTVPPLQTVFSPPPQPSPPYGSPYGYGSPLPPGIMMNQHGMPYEIATGRPVYLQAPPTMYTPRPLAHGMMTPPGLPFVPGHMHHPSTGSPDFLAPPHTPPVNGFIDPATGGPIFSFPRQSSRIEIRPPSAQADGKPATKTVRRPSGLRTSAAPFEPSRPSSPSNQTYYADNSNSSTTNPYQASEATHNGEASQYMPDPSMNHSMMPYSSYQQQYYYPEQYGYPQYYDMSQTPQYEMYPADPHAQHQPVYY</sequence>
<dbReference type="Proteomes" id="UP000790377">
    <property type="component" value="Unassembled WGS sequence"/>
</dbReference>
<keyword evidence="2" id="KW-1185">Reference proteome</keyword>
<gene>
    <name evidence="1" type="ORF">BJ138DRAFT_1129381</name>
</gene>
<reference evidence="1" key="1">
    <citation type="journal article" date="2021" name="New Phytol.">
        <title>Evolutionary innovations through gain and loss of genes in the ectomycorrhizal Boletales.</title>
        <authorList>
            <person name="Wu G."/>
            <person name="Miyauchi S."/>
            <person name="Morin E."/>
            <person name="Kuo A."/>
            <person name="Drula E."/>
            <person name="Varga T."/>
            <person name="Kohler A."/>
            <person name="Feng B."/>
            <person name="Cao Y."/>
            <person name="Lipzen A."/>
            <person name="Daum C."/>
            <person name="Hundley H."/>
            <person name="Pangilinan J."/>
            <person name="Johnson J."/>
            <person name="Barry K."/>
            <person name="LaButti K."/>
            <person name="Ng V."/>
            <person name="Ahrendt S."/>
            <person name="Min B."/>
            <person name="Choi I.G."/>
            <person name="Park H."/>
            <person name="Plett J.M."/>
            <person name="Magnuson J."/>
            <person name="Spatafora J.W."/>
            <person name="Nagy L.G."/>
            <person name="Henrissat B."/>
            <person name="Grigoriev I.V."/>
            <person name="Yang Z.L."/>
            <person name="Xu J."/>
            <person name="Martin F.M."/>
        </authorList>
    </citation>
    <scope>NUCLEOTIDE SEQUENCE</scope>
    <source>
        <strain evidence="1">ATCC 28755</strain>
    </source>
</reference>